<dbReference type="Proteomes" id="UP000299102">
    <property type="component" value="Unassembled WGS sequence"/>
</dbReference>
<reference evidence="2 3" key="1">
    <citation type="journal article" date="2019" name="Commun. Biol.">
        <title>The bagworm genome reveals a unique fibroin gene that provides high tensile strength.</title>
        <authorList>
            <person name="Kono N."/>
            <person name="Nakamura H."/>
            <person name="Ohtoshi R."/>
            <person name="Tomita M."/>
            <person name="Numata K."/>
            <person name="Arakawa K."/>
        </authorList>
    </citation>
    <scope>NUCLEOTIDE SEQUENCE [LARGE SCALE GENOMIC DNA]</scope>
</reference>
<accession>A0A4C1ZAD7</accession>
<evidence type="ECO:0000313" key="2">
    <source>
        <dbReference type="EMBL" id="GBP84094.1"/>
    </source>
</evidence>
<organism evidence="2 3">
    <name type="scientific">Eumeta variegata</name>
    <name type="common">Bagworm moth</name>
    <name type="synonym">Eumeta japonica</name>
    <dbReference type="NCBI Taxonomy" id="151549"/>
    <lineage>
        <taxon>Eukaryota</taxon>
        <taxon>Metazoa</taxon>
        <taxon>Ecdysozoa</taxon>
        <taxon>Arthropoda</taxon>
        <taxon>Hexapoda</taxon>
        <taxon>Insecta</taxon>
        <taxon>Pterygota</taxon>
        <taxon>Neoptera</taxon>
        <taxon>Endopterygota</taxon>
        <taxon>Lepidoptera</taxon>
        <taxon>Glossata</taxon>
        <taxon>Ditrysia</taxon>
        <taxon>Tineoidea</taxon>
        <taxon>Psychidae</taxon>
        <taxon>Oiketicinae</taxon>
        <taxon>Eumeta</taxon>
    </lineage>
</organism>
<feature type="compositionally biased region" description="Basic and acidic residues" evidence="1">
    <location>
        <begin position="1"/>
        <end position="18"/>
    </location>
</feature>
<name>A0A4C1ZAD7_EUMVA</name>
<comment type="caution">
    <text evidence="2">The sequence shown here is derived from an EMBL/GenBank/DDBJ whole genome shotgun (WGS) entry which is preliminary data.</text>
</comment>
<dbReference type="EMBL" id="BGZK01001658">
    <property type="protein sequence ID" value="GBP84094.1"/>
    <property type="molecule type" value="Genomic_DNA"/>
</dbReference>
<proteinExistence type="predicted"/>
<evidence type="ECO:0000313" key="3">
    <source>
        <dbReference type="Proteomes" id="UP000299102"/>
    </source>
</evidence>
<protein>
    <submittedName>
        <fullName evidence="2">Uncharacterized protein</fullName>
    </submittedName>
</protein>
<feature type="region of interest" description="Disordered" evidence="1">
    <location>
        <begin position="1"/>
        <end position="35"/>
    </location>
</feature>
<keyword evidence="3" id="KW-1185">Reference proteome</keyword>
<sequence length="109" mass="12472">MVSPPKSERDRHKSERHASLHSSTVSPPKSERDRDANVLQVIASADMYFTSYVPCPTHTSDKAKKEISANIYEKAFDPDVDNDPTRWRIENKPERVIKMSFPQCVPSTR</sequence>
<evidence type="ECO:0000256" key="1">
    <source>
        <dbReference type="SAM" id="MobiDB-lite"/>
    </source>
</evidence>
<dbReference type="AlphaFoldDB" id="A0A4C1ZAD7"/>
<gene>
    <name evidence="2" type="ORF">EVAR_63232_1</name>
</gene>